<dbReference type="InterPro" id="IPR025689">
    <property type="entry name" value="Spore_YtrH"/>
</dbReference>
<dbReference type="EMBL" id="WBZC01000008">
    <property type="protein sequence ID" value="KAB3537800.1"/>
    <property type="molecule type" value="Genomic_DNA"/>
</dbReference>
<gene>
    <name evidence="2" type="ORF">F8154_02135</name>
</gene>
<keyword evidence="1" id="KW-1133">Transmembrane helix</keyword>
<evidence type="ECO:0000313" key="3">
    <source>
        <dbReference type="Proteomes" id="UP000432715"/>
    </source>
</evidence>
<dbReference type="AlphaFoldDB" id="A0A6I0F5F3"/>
<feature type="transmembrane region" description="Helical" evidence="1">
    <location>
        <begin position="83"/>
        <end position="103"/>
    </location>
</feature>
<dbReference type="Pfam" id="PF14034">
    <property type="entry name" value="Spore_YtrH"/>
    <property type="match status" value="1"/>
</dbReference>
<protein>
    <submittedName>
        <fullName evidence="2">Sporulation protein</fullName>
    </submittedName>
</protein>
<accession>A0A6I0F5F3</accession>
<dbReference type="RefSeq" id="WP_151859944.1">
    <property type="nucleotide sequence ID" value="NZ_WBZC01000008.1"/>
</dbReference>
<name>A0A6I0F5F3_9FIRM</name>
<dbReference type="OrthoDB" id="2381692at2"/>
<feature type="transmembrane region" description="Helical" evidence="1">
    <location>
        <begin position="12"/>
        <end position="30"/>
    </location>
</feature>
<evidence type="ECO:0000313" key="2">
    <source>
        <dbReference type="EMBL" id="KAB3537800.1"/>
    </source>
</evidence>
<dbReference type="Proteomes" id="UP000432715">
    <property type="component" value="Unassembled WGS sequence"/>
</dbReference>
<comment type="caution">
    <text evidence="2">The sequence shown here is derived from an EMBL/GenBank/DDBJ whole genome shotgun (WGS) entry which is preliminary data.</text>
</comment>
<keyword evidence="1" id="KW-0472">Membrane</keyword>
<feature type="transmembrane region" description="Helical" evidence="1">
    <location>
        <begin position="50"/>
        <end position="71"/>
    </location>
</feature>
<reference evidence="2 3" key="1">
    <citation type="submission" date="2019-10" db="EMBL/GenBank/DDBJ databases">
        <title>Alkaliphilus serpentinus sp. nov. and Alkaliphilus pronyensis sp. nov., two novel anaerobic alkaliphilic species isolated from the serpentinized-hosted hydrothermal field of the Prony Bay (New Caledonia).</title>
        <authorList>
            <person name="Postec A."/>
        </authorList>
    </citation>
    <scope>NUCLEOTIDE SEQUENCE [LARGE SCALE GENOMIC DNA]</scope>
    <source>
        <strain evidence="2 3">LacV</strain>
    </source>
</reference>
<evidence type="ECO:0000256" key="1">
    <source>
        <dbReference type="SAM" id="Phobius"/>
    </source>
</evidence>
<keyword evidence="3" id="KW-1185">Reference proteome</keyword>
<keyword evidence="1" id="KW-0812">Transmembrane</keyword>
<organism evidence="2 3">
    <name type="scientific">Alkaliphilus pronyensis</name>
    <dbReference type="NCBI Taxonomy" id="1482732"/>
    <lineage>
        <taxon>Bacteria</taxon>
        <taxon>Bacillati</taxon>
        <taxon>Bacillota</taxon>
        <taxon>Clostridia</taxon>
        <taxon>Peptostreptococcales</taxon>
        <taxon>Natronincolaceae</taxon>
        <taxon>Alkaliphilus</taxon>
    </lineage>
</organism>
<proteinExistence type="predicted"/>
<sequence>MLAFFQNILYNFFISLGVMIGGCFFGGVAATLNGHPPLKTMLDLCNRIKVWAIIVALGGTIPSIKVLEIGIFNGEVRGLVKQVVYILSALLGAHIGYMLIYYLEGSGSL</sequence>